<feature type="chain" id="PRO_5042977888" description="Avirulence Effector AvrLm4-7 domain-containing protein" evidence="1">
    <location>
        <begin position="17"/>
        <end position="113"/>
    </location>
</feature>
<keyword evidence="3" id="KW-1185">Reference proteome</keyword>
<proteinExistence type="predicted"/>
<reference evidence="2" key="2">
    <citation type="submission" date="2023-05" db="EMBL/GenBank/DDBJ databases">
        <authorList>
            <consortium name="Lawrence Berkeley National Laboratory"/>
            <person name="Steindorff A."/>
            <person name="Hensen N."/>
            <person name="Bonometti L."/>
            <person name="Westerberg I."/>
            <person name="Brannstrom I.O."/>
            <person name="Guillou S."/>
            <person name="Cros-Aarteil S."/>
            <person name="Calhoun S."/>
            <person name="Haridas S."/>
            <person name="Kuo A."/>
            <person name="Mondo S."/>
            <person name="Pangilinan J."/>
            <person name="Riley R."/>
            <person name="Labutti K."/>
            <person name="Andreopoulos B."/>
            <person name="Lipzen A."/>
            <person name="Chen C."/>
            <person name="Yanf M."/>
            <person name="Daum C."/>
            <person name="Ng V."/>
            <person name="Clum A."/>
            <person name="Ohm R."/>
            <person name="Martin F."/>
            <person name="Silar P."/>
            <person name="Natvig D."/>
            <person name="Lalanne C."/>
            <person name="Gautier V."/>
            <person name="Ament-Velasquez S.L."/>
            <person name="Kruys A."/>
            <person name="Hutchinson M.I."/>
            <person name="Powell A.J."/>
            <person name="Barry K."/>
            <person name="Miller A.N."/>
            <person name="Grigoriev I.V."/>
            <person name="Debuchy R."/>
            <person name="Gladieux P."/>
            <person name="Thoren M.H."/>
            <person name="Johannesson H."/>
        </authorList>
    </citation>
    <scope>NUCLEOTIDE SEQUENCE</scope>
    <source>
        <strain evidence="2">PSN309</strain>
    </source>
</reference>
<gene>
    <name evidence="2" type="ORF">QBC35DRAFT_287156</name>
</gene>
<feature type="signal peptide" evidence="1">
    <location>
        <begin position="1"/>
        <end position="16"/>
    </location>
</feature>
<accession>A0AAN6WPJ7</accession>
<organism evidence="2 3">
    <name type="scientific">Podospora australis</name>
    <dbReference type="NCBI Taxonomy" id="1536484"/>
    <lineage>
        <taxon>Eukaryota</taxon>
        <taxon>Fungi</taxon>
        <taxon>Dikarya</taxon>
        <taxon>Ascomycota</taxon>
        <taxon>Pezizomycotina</taxon>
        <taxon>Sordariomycetes</taxon>
        <taxon>Sordariomycetidae</taxon>
        <taxon>Sordariales</taxon>
        <taxon>Podosporaceae</taxon>
        <taxon>Podospora</taxon>
    </lineage>
</organism>
<dbReference type="AlphaFoldDB" id="A0AAN6WPJ7"/>
<dbReference type="Proteomes" id="UP001302126">
    <property type="component" value="Unassembled WGS sequence"/>
</dbReference>
<evidence type="ECO:0008006" key="4">
    <source>
        <dbReference type="Google" id="ProtNLM"/>
    </source>
</evidence>
<name>A0AAN6WPJ7_9PEZI</name>
<sequence length="113" mass="12126">MQLLTFLTITTTAVLAVPAALPLAARQHDITGPCPVTKDNADVCRDMIDSSGCWNGIIGANGDGNATNAERLWTCVPGGKKNMCECYGCDWGLDRFITKHQLCAEFETPKPAP</sequence>
<evidence type="ECO:0000313" key="2">
    <source>
        <dbReference type="EMBL" id="KAK4185958.1"/>
    </source>
</evidence>
<reference evidence="2" key="1">
    <citation type="journal article" date="2023" name="Mol. Phylogenet. Evol.">
        <title>Genome-scale phylogeny and comparative genomics of the fungal order Sordariales.</title>
        <authorList>
            <person name="Hensen N."/>
            <person name="Bonometti L."/>
            <person name="Westerberg I."/>
            <person name="Brannstrom I.O."/>
            <person name="Guillou S."/>
            <person name="Cros-Aarteil S."/>
            <person name="Calhoun S."/>
            <person name="Haridas S."/>
            <person name="Kuo A."/>
            <person name="Mondo S."/>
            <person name="Pangilinan J."/>
            <person name="Riley R."/>
            <person name="LaButti K."/>
            <person name="Andreopoulos B."/>
            <person name="Lipzen A."/>
            <person name="Chen C."/>
            <person name="Yan M."/>
            <person name="Daum C."/>
            <person name="Ng V."/>
            <person name="Clum A."/>
            <person name="Steindorff A."/>
            <person name="Ohm R.A."/>
            <person name="Martin F."/>
            <person name="Silar P."/>
            <person name="Natvig D.O."/>
            <person name="Lalanne C."/>
            <person name="Gautier V."/>
            <person name="Ament-Velasquez S.L."/>
            <person name="Kruys A."/>
            <person name="Hutchinson M.I."/>
            <person name="Powell A.J."/>
            <person name="Barry K."/>
            <person name="Miller A.N."/>
            <person name="Grigoriev I.V."/>
            <person name="Debuchy R."/>
            <person name="Gladieux P."/>
            <person name="Hiltunen Thoren M."/>
            <person name="Johannesson H."/>
        </authorList>
    </citation>
    <scope>NUCLEOTIDE SEQUENCE</scope>
    <source>
        <strain evidence="2">PSN309</strain>
    </source>
</reference>
<keyword evidence="1" id="KW-0732">Signal</keyword>
<protein>
    <recommendedName>
        <fullName evidence="4">Avirulence Effector AvrLm4-7 domain-containing protein</fullName>
    </recommendedName>
</protein>
<evidence type="ECO:0000313" key="3">
    <source>
        <dbReference type="Proteomes" id="UP001302126"/>
    </source>
</evidence>
<evidence type="ECO:0000256" key="1">
    <source>
        <dbReference type="SAM" id="SignalP"/>
    </source>
</evidence>
<dbReference type="EMBL" id="MU864435">
    <property type="protein sequence ID" value="KAK4185958.1"/>
    <property type="molecule type" value="Genomic_DNA"/>
</dbReference>
<comment type="caution">
    <text evidence="2">The sequence shown here is derived from an EMBL/GenBank/DDBJ whole genome shotgun (WGS) entry which is preliminary data.</text>
</comment>